<dbReference type="PANTHER" id="PTHR11260:SF474">
    <property type="entry name" value="GLUTATHIONE TRANSFERASE"/>
    <property type="match status" value="1"/>
</dbReference>
<dbReference type="Pfam" id="PF02798">
    <property type="entry name" value="GST_N"/>
    <property type="match status" value="1"/>
</dbReference>
<evidence type="ECO:0000256" key="2">
    <source>
        <dbReference type="ARBA" id="ARBA00022679"/>
    </source>
</evidence>
<evidence type="ECO:0000313" key="7">
    <source>
        <dbReference type="EMBL" id="SPD00808.1"/>
    </source>
</evidence>
<dbReference type="CDD" id="cd03058">
    <property type="entry name" value="GST_N_Tau"/>
    <property type="match status" value="1"/>
</dbReference>
<dbReference type="InterPro" id="IPR036282">
    <property type="entry name" value="Glutathione-S-Trfase_C_sf"/>
</dbReference>
<dbReference type="SFLD" id="SFLDG00358">
    <property type="entry name" value="Main_(cytGST)"/>
    <property type="match status" value="1"/>
</dbReference>
<dbReference type="Gene3D" id="1.20.1050.10">
    <property type="match status" value="1"/>
</dbReference>
<name>A0A2N9GMX3_FAGSY</name>
<proteinExistence type="inferred from homology"/>
<gene>
    <name evidence="7" type="ORF">FSB_LOCUS28690</name>
</gene>
<dbReference type="InterPro" id="IPR004045">
    <property type="entry name" value="Glutathione_S-Trfase_N"/>
</dbReference>
<dbReference type="CDD" id="cd03185">
    <property type="entry name" value="GST_C_Tau"/>
    <property type="match status" value="1"/>
</dbReference>
<dbReference type="PANTHER" id="PTHR11260">
    <property type="entry name" value="GLUTATHIONE S-TRANSFERASE, GST, SUPERFAMILY, GST DOMAIN CONTAINING"/>
    <property type="match status" value="1"/>
</dbReference>
<dbReference type="SUPFAM" id="SSF47616">
    <property type="entry name" value="GST C-terminal domain-like"/>
    <property type="match status" value="1"/>
</dbReference>
<dbReference type="FunFam" id="1.20.1050.10:FF:000012">
    <property type="entry name" value="Tau class glutathione S-transferase"/>
    <property type="match status" value="1"/>
</dbReference>
<dbReference type="InterPro" id="IPR045073">
    <property type="entry name" value="Omega/Tau-like"/>
</dbReference>
<feature type="domain" description="GST C-terminal" evidence="6">
    <location>
        <begin position="101"/>
        <end position="224"/>
    </location>
</feature>
<dbReference type="GO" id="GO:0004364">
    <property type="term" value="F:glutathione transferase activity"/>
    <property type="evidence" value="ECO:0007669"/>
    <property type="project" value="UniProtKB-EC"/>
</dbReference>
<evidence type="ECO:0000256" key="3">
    <source>
        <dbReference type="ARBA" id="ARBA00047960"/>
    </source>
</evidence>
<organism evidence="7">
    <name type="scientific">Fagus sylvatica</name>
    <name type="common">Beechnut</name>
    <dbReference type="NCBI Taxonomy" id="28930"/>
    <lineage>
        <taxon>Eukaryota</taxon>
        <taxon>Viridiplantae</taxon>
        <taxon>Streptophyta</taxon>
        <taxon>Embryophyta</taxon>
        <taxon>Tracheophyta</taxon>
        <taxon>Spermatophyta</taxon>
        <taxon>Magnoliopsida</taxon>
        <taxon>eudicotyledons</taxon>
        <taxon>Gunneridae</taxon>
        <taxon>Pentapetalae</taxon>
        <taxon>rosids</taxon>
        <taxon>fabids</taxon>
        <taxon>Fagales</taxon>
        <taxon>Fagaceae</taxon>
        <taxon>Fagus</taxon>
    </lineage>
</organism>
<dbReference type="PROSITE" id="PS50405">
    <property type="entry name" value="GST_CTER"/>
    <property type="match status" value="1"/>
</dbReference>
<dbReference type="PROSITE" id="PS50404">
    <property type="entry name" value="GST_NTER"/>
    <property type="match status" value="1"/>
</dbReference>
<dbReference type="InterPro" id="IPR004046">
    <property type="entry name" value="GST_C"/>
</dbReference>
<comment type="catalytic activity">
    <reaction evidence="3">
        <text>RX + glutathione = an S-substituted glutathione + a halide anion + H(+)</text>
        <dbReference type="Rhea" id="RHEA:16437"/>
        <dbReference type="ChEBI" id="CHEBI:15378"/>
        <dbReference type="ChEBI" id="CHEBI:16042"/>
        <dbReference type="ChEBI" id="CHEBI:17792"/>
        <dbReference type="ChEBI" id="CHEBI:57925"/>
        <dbReference type="ChEBI" id="CHEBI:90779"/>
        <dbReference type="EC" id="2.5.1.18"/>
    </reaction>
</comment>
<reference evidence="7" key="1">
    <citation type="submission" date="2018-02" db="EMBL/GenBank/DDBJ databases">
        <authorList>
            <person name="Cohen D.B."/>
            <person name="Kent A.D."/>
        </authorList>
    </citation>
    <scope>NUCLEOTIDE SEQUENCE</scope>
</reference>
<dbReference type="InterPro" id="IPR036249">
    <property type="entry name" value="Thioredoxin-like_sf"/>
</dbReference>
<comment type="similarity">
    <text evidence="4">Belongs to the GST superfamily.</text>
</comment>
<dbReference type="SUPFAM" id="SSF52833">
    <property type="entry name" value="Thioredoxin-like"/>
    <property type="match status" value="1"/>
</dbReference>
<dbReference type="Gene3D" id="3.40.30.10">
    <property type="entry name" value="Glutaredoxin"/>
    <property type="match status" value="2"/>
</dbReference>
<evidence type="ECO:0000259" key="6">
    <source>
        <dbReference type="PROSITE" id="PS50405"/>
    </source>
</evidence>
<dbReference type="SFLD" id="SFLDS00019">
    <property type="entry name" value="Glutathione_Transferase_(cytos"/>
    <property type="match status" value="1"/>
</dbReference>
<keyword evidence="2" id="KW-0808">Transferase</keyword>
<dbReference type="SFLD" id="SFLDG01152">
    <property type="entry name" value="Main.3:_Omega-_and_Tau-like"/>
    <property type="match status" value="1"/>
</dbReference>
<dbReference type="AlphaFoldDB" id="A0A2N9GMX3"/>
<dbReference type="Pfam" id="PF00043">
    <property type="entry name" value="GST_C"/>
    <property type="match status" value="1"/>
</dbReference>
<evidence type="ECO:0000256" key="4">
    <source>
        <dbReference type="RuleBase" id="RU003494"/>
    </source>
</evidence>
<evidence type="ECO:0000256" key="1">
    <source>
        <dbReference type="ARBA" id="ARBA00012452"/>
    </source>
</evidence>
<dbReference type="InterPro" id="IPR010987">
    <property type="entry name" value="Glutathione-S-Trfase_C-like"/>
</dbReference>
<evidence type="ECO:0000259" key="5">
    <source>
        <dbReference type="PROSITE" id="PS50404"/>
    </source>
</evidence>
<dbReference type="EC" id="2.5.1.18" evidence="1"/>
<dbReference type="GO" id="GO:0005737">
    <property type="term" value="C:cytoplasm"/>
    <property type="evidence" value="ECO:0007669"/>
    <property type="project" value="TreeGrafter"/>
</dbReference>
<accession>A0A2N9GMX3</accession>
<protein>
    <recommendedName>
        <fullName evidence="1">glutathione transferase</fullName>
        <ecNumber evidence="1">2.5.1.18</ecNumber>
    </recommendedName>
</protein>
<dbReference type="InterPro" id="IPR040079">
    <property type="entry name" value="Glutathione_S-Trfase"/>
</dbReference>
<dbReference type="EMBL" id="OIVN01002124">
    <property type="protein sequence ID" value="SPD00808.1"/>
    <property type="molecule type" value="Genomic_DNA"/>
</dbReference>
<sequence length="237" mass="27392">MANQEVKLLSLWVSPFARRVEWALKLKGVDYEYIEALKLKDVDHECIEEGSFNKSSLLLELNPVTKKVPVLVHDGKVILESYIILEYIDETWKQNPLLPQDPYERAQARFWAKFAEEKVLDVARTALYSQGEAKEKAEKLAIEAVEKIEEVIKGKKFFGGESIGYLDIALGWIAHWLPIWEEVASVHIVDPIKFPATTAWVKNFLNHGVIKDNLPERERMLVYFHQRRKTLSSIPHP</sequence>
<feature type="domain" description="GST N-terminal" evidence="5">
    <location>
        <begin position="4"/>
        <end position="96"/>
    </location>
</feature>
<dbReference type="InterPro" id="IPR045074">
    <property type="entry name" value="GST_C_Tau"/>
</dbReference>
<dbReference type="GO" id="GO:0006749">
    <property type="term" value="P:glutathione metabolic process"/>
    <property type="evidence" value="ECO:0007669"/>
    <property type="project" value="InterPro"/>
</dbReference>